<name>A0A0A3YIC5_BRAJP</name>
<reference evidence="2 3" key="1">
    <citation type="submission" date="2014-09" db="EMBL/GenBank/DDBJ databases">
        <title>Draft genome of Bradyrhizobium japonicum Is-34.</title>
        <authorList>
            <person name="Tsurumaru H."/>
            <person name="Yamakawa T."/>
            <person name="Hashimoto S."/>
            <person name="Okizaki K."/>
            <person name="Kanesaki Y."/>
            <person name="Yoshikawa H."/>
            <person name="Yajima S."/>
        </authorList>
    </citation>
    <scope>NUCLEOTIDE SEQUENCE [LARGE SCALE GENOMIC DNA]</scope>
    <source>
        <strain evidence="2 3">Is-34</strain>
    </source>
</reference>
<sequence length="124" mass="12844">MSQAEVERFVKNLTKEGSLLENLKQSATGLAPIVAVGRSHGYYFTVDEIRSSIRAPGRHELMQVDAIVGGKQDLSGAGLSSSVHTTALASSSSEALTSPVQAAEAGRDLVAIVLLIVVVVAVAA</sequence>
<feature type="domain" description="Nif11" evidence="1">
    <location>
        <begin position="1"/>
        <end position="48"/>
    </location>
</feature>
<dbReference type="EMBL" id="JRPN01000046">
    <property type="protein sequence ID" value="KGT73458.1"/>
    <property type="molecule type" value="Genomic_DNA"/>
</dbReference>
<evidence type="ECO:0000259" key="1">
    <source>
        <dbReference type="Pfam" id="PF07862"/>
    </source>
</evidence>
<organism evidence="2 3">
    <name type="scientific">Bradyrhizobium japonicum</name>
    <dbReference type="NCBI Taxonomy" id="375"/>
    <lineage>
        <taxon>Bacteria</taxon>
        <taxon>Pseudomonadati</taxon>
        <taxon>Pseudomonadota</taxon>
        <taxon>Alphaproteobacteria</taxon>
        <taxon>Hyphomicrobiales</taxon>
        <taxon>Nitrobacteraceae</taxon>
        <taxon>Bradyrhizobium</taxon>
    </lineage>
</organism>
<dbReference type="AlphaFoldDB" id="A0A0A3YIC5"/>
<comment type="caution">
    <text evidence="2">The sequence shown here is derived from an EMBL/GenBank/DDBJ whole genome shotgun (WGS) entry which is preliminary data.</text>
</comment>
<proteinExistence type="predicted"/>
<dbReference type="Proteomes" id="UP000030377">
    <property type="component" value="Unassembled WGS sequence"/>
</dbReference>
<evidence type="ECO:0000313" key="3">
    <source>
        <dbReference type="Proteomes" id="UP000030377"/>
    </source>
</evidence>
<dbReference type="RefSeq" id="WP_041960663.1">
    <property type="nucleotide sequence ID" value="NZ_JRPN01000046.1"/>
</dbReference>
<dbReference type="InterPro" id="IPR012903">
    <property type="entry name" value="Nif11"/>
</dbReference>
<evidence type="ECO:0000313" key="2">
    <source>
        <dbReference type="EMBL" id="KGT73458.1"/>
    </source>
</evidence>
<gene>
    <name evidence="2" type="ORF">MA20_44480</name>
</gene>
<protein>
    <recommendedName>
        <fullName evidence="1">Nif11 domain-containing protein</fullName>
    </recommendedName>
</protein>
<accession>A0A0A3YIC5</accession>
<dbReference type="Pfam" id="PF07862">
    <property type="entry name" value="Nif11"/>
    <property type="match status" value="1"/>
</dbReference>